<evidence type="ECO:0000259" key="4">
    <source>
        <dbReference type="Pfam" id="PF17853"/>
    </source>
</evidence>
<dbReference type="RefSeq" id="WP_014355843.1">
    <property type="nucleotide sequence ID" value="NC_016894.1"/>
</dbReference>
<dbReference type="InterPro" id="IPR041522">
    <property type="entry name" value="CdaR_GGDEF"/>
</dbReference>
<reference evidence="5 6" key="2">
    <citation type="journal article" date="2012" name="PLoS ONE">
        <title>An ancient pathway combining carbon dioxide fixation with the generation and utilization of a sodium ion gradient for ATP synthesis.</title>
        <authorList>
            <person name="Poehlein A."/>
            <person name="Schmidt S."/>
            <person name="Kaster A.K."/>
            <person name="Goenrich M."/>
            <person name="Vollmers J."/>
            <person name="Thurmer A."/>
            <person name="Bertsch J."/>
            <person name="Schuchmann K."/>
            <person name="Voigt B."/>
            <person name="Hecker M."/>
            <person name="Daniel R."/>
            <person name="Thauer R.K."/>
            <person name="Gottschalk G."/>
            <person name="Muller V."/>
        </authorList>
    </citation>
    <scope>NUCLEOTIDE SEQUENCE [LARGE SCALE GENOMIC DNA]</scope>
    <source>
        <strain evidence="6">ATCC 29683 / DSM 1030 / JCM 2381 / KCTC 1655 / WB1</strain>
    </source>
</reference>
<reference evidence="6" key="1">
    <citation type="submission" date="2011-07" db="EMBL/GenBank/DDBJ databases">
        <title>Complete genome sequence of Acetobacterium woodii.</title>
        <authorList>
            <person name="Poehlein A."/>
            <person name="Schmidt S."/>
            <person name="Kaster A.-K."/>
            <person name="Goenrich M."/>
            <person name="Vollmers J."/>
            <person name="Thuermer A."/>
            <person name="Gottschalk G."/>
            <person name="Thauer R.K."/>
            <person name="Daniel R."/>
            <person name="Mueller V."/>
        </authorList>
    </citation>
    <scope>NUCLEOTIDE SEQUENCE [LARGE SCALE GENOMIC DNA]</scope>
    <source>
        <strain evidence="6">ATCC 29683 / DSM 1030 / JCM 2381 / KCTC 1655 / WB1</strain>
    </source>
</reference>
<dbReference type="InterPro" id="IPR042070">
    <property type="entry name" value="PucR_C-HTH_sf"/>
</dbReference>
<dbReference type="InterPro" id="IPR008599">
    <property type="entry name" value="Diacid_rec"/>
</dbReference>
<evidence type="ECO:0000313" key="6">
    <source>
        <dbReference type="Proteomes" id="UP000007177"/>
    </source>
</evidence>
<dbReference type="Gene3D" id="1.10.10.2840">
    <property type="entry name" value="PucR C-terminal helix-turn-helix domain"/>
    <property type="match status" value="1"/>
</dbReference>
<protein>
    <submittedName>
        <fullName evidence="5">Carbohydrate diacid regulator CdaR1</fullName>
    </submittedName>
</protein>
<dbReference type="Proteomes" id="UP000007177">
    <property type="component" value="Chromosome"/>
</dbReference>
<feature type="domain" description="PucR C-terminal helix-turn-helix" evidence="3">
    <location>
        <begin position="324"/>
        <end position="365"/>
    </location>
</feature>
<dbReference type="InterPro" id="IPR051448">
    <property type="entry name" value="CdaR-like_regulators"/>
</dbReference>
<dbReference type="STRING" id="931626.Awo_c14570"/>
<dbReference type="HOGENOM" id="CLU_043769_2_0_9"/>
<evidence type="ECO:0000313" key="5">
    <source>
        <dbReference type="EMBL" id="AFA48240.1"/>
    </source>
</evidence>
<sequence>MLDKKIAQKIADEVINSLGYNINVMNENAIIIGSGSPERIGTYHEIAMNAICNREICEVNEEEAKKLQGVKSGINLPIVDKKGIVIGVVGITGDPDEVRNIGKLVKMAAELIIEQQESMNRFYSHRNDKEIFLNTIISDQLTISEEEIEKWGNRIGYDMERYRVALIIHFNLNQEPPEKGALEKKLSAIKVSNAHLKQDISSVMSGGYILILKTVKGTEPWEIEKSINQYLENVITLEDKKNMRFFVGGYYQGIKGYAKSYGSAYGMYRSGIYQQNQLIYFEHYHYFWQLYNQIDKETYALVIEPYIEKIKTSFGKGTDDAMLTMRKMFEYHFHFEKVAEALFIHKNTVIFRKKKMEECLGFSLKCGGGKNLLFIIILNHYEKLKKIKELSQESKISQLL</sequence>
<dbReference type="OrthoDB" id="212459at2"/>
<accession>H6LFV2</accession>
<proteinExistence type="inferred from homology"/>
<dbReference type="KEGG" id="awo:Awo_c14570"/>
<feature type="domain" description="CdaR GGDEF-like" evidence="4">
    <location>
        <begin position="144"/>
        <end position="264"/>
    </location>
</feature>
<gene>
    <name evidence="5" type="primary">cdaR1</name>
    <name evidence="5" type="ordered locus">Awo_c14570</name>
</gene>
<dbReference type="Pfam" id="PF17853">
    <property type="entry name" value="GGDEF_2"/>
    <property type="match status" value="1"/>
</dbReference>
<dbReference type="EMBL" id="CP002987">
    <property type="protein sequence ID" value="AFA48240.1"/>
    <property type="molecule type" value="Genomic_DNA"/>
</dbReference>
<evidence type="ECO:0000259" key="2">
    <source>
        <dbReference type="Pfam" id="PF05651"/>
    </source>
</evidence>
<feature type="domain" description="Putative sugar diacid recognition" evidence="2">
    <location>
        <begin position="2"/>
        <end position="134"/>
    </location>
</feature>
<dbReference type="AlphaFoldDB" id="H6LFV2"/>
<organism evidence="5 6">
    <name type="scientific">Acetobacterium woodii (strain ATCC 29683 / DSM 1030 / JCM 2381 / KCTC 1655 / WB1)</name>
    <dbReference type="NCBI Taxonomy" id="931626"/>
    <lineage>
        <taxon>Bacteria</taxon>
        <taxon>Bacillati</taxon>
        <taxon>Bacillota</taxon>
        <taxon>Clostridia</taxon>
        <taxon>Eubacteriales</taxon>
        <taxon>Eubacteriaceae</taxon>
        <taxon>Acetobacterium</taxon>
    </lineage>
</organism>
<dbReference type="eggNOG" id="COG3835">
    <property type="taxonomic scope" value="Bacteria"/>
</dbReference>
<dbReference type="PANTHER" id="PTHR33744">
    <property type="entry name" value="CARBOHYDRATE DIACID REGULATOR"/>
    <property type="match status" value="1"/>
</dbReference>
<dbReference type="Pfam" id="PF05651">
    <property type="entry name" value="Diacid_rec"/>
    <property type="match status" value="1"/>
</dbReference>
<dbReference type="InterPro" id="IPR025736">
    <property type="entry name" value="PucR_C-HTH_dom"/>
</dbReference>
<evidence type="ECO:0000259" key="3">
    <source>
        <dbReference type="Pfam" id="PF13556"/>
    </source>
</evidence>
<keyword evidence="6" id="KW-1185">Reference proteome</keyword>
<dbReference type="PANTHER" id="PTHR33744:SF15">
    <property type="entry name" value="CARBOHYDRATE DIACID REGULATOR"/>
    <property type="match status" value="1"/>
</dbReference>
<evidence type="ECO:0000256" key="1">
    <source>
        <dbReference type="ARBA" id="ARBA00006754"/>
    </source>
</evidence>
<dbReference type="Pfam" id="PF13556">
    <property type="entry name" value="HTH_30"/>
    <property type="match status" value="1"/>
</dbReference>
<comment type="similarity">
    <text evidence="1">Belongs to the CdaR family.</text>
</comment>
<name>H6LFV2_ACEWD</name>